<organism evidence="1 2">
    <name type="scientific">Actinomycetospora corticicola</name>
    <dbReference type="NCBI Taxonomy" id="663602"/>
    <lineage>
        <taxon>Bacteria</taxon>
        <taxon>Bacillati</taxon>
        <taxon>Actinomycetota</taxon>
        <taxon>Actinomycetes</taxon>
        <taxon>Pseudonocardiales</taxon>
        <taxon>Pseudonocardiaceae</taxon>
        <taxon>Actinomycetospora</taxon>
    </lineage>
</organism>
<reference evidence="1 2" key="1">
    <citation type="submission" date="2020-07" db="EMBL/GenBank/DDBJ databases">
        <title>Sequencing the genomes of 1000 actinobacteria strains.</title>
        <authorList>
            <person name="Klenk H.-P."/>
        </authorList>
    </citation>
    <scope>NUCLEOTIDE SEQUENCE [LARGE SCALE GENOMIC DNA]</scope>
    <source>
        <strain evidence="1 2">DSM 45772</strain>
    </source>
</reference>
<evidence type="ECO:0000313" key="1">
    <source>
        <dbReference type="EMBL" id="NYD34571.1"/>
    </source>
</evidence>
<gene>
    <name evidence="1" type="ORF">BJ983_000673</name>
</gene>
<accession>A0A7Y9DS96</accession>
<comment type="caution">
    <text evidence="1">The sequence shown here is derived from an EMBL/GenBank/DDBJ whole genome shotgun (WGS) entry which is preliminary data.</text>
</comment>
<keyword evidence="2" id="KW-1185">Reference proteome</keyword>
<protein>
    <submittedName>
        <fullName evidence="1">Uncharacterized protein</fullName>
    </submittedName>
</protein>
<dbReference type="EMBL" id="JACCBN010000001">
    <property type="protein sequence ID" value="NYD34571.1"/>
    <property type="molecule type" value="Genomic_DNA"/>
</dbReference>
<proteinExistence type="predicted"/>
<sequence>MTAASDADVLTSLLRHLDEHLGDSHAEGGADVPPPDWTVDGVQVDPEQRARVVTEASEAGYIEVTHQDRFPLPTAITPEGRQLARREARD</sequence>
<dbReference type="RefSeq" id="WP_179792509.1">
    <property type="nucleotide sequence ID" value="NZ_BAABHP010000018.1"/>
</dbReference>
<dbReference type="AlphaFoldDB" id="A0A7Y9DS96"/>
<dbReference type="Proteomes" id="UP000535890">
    <property type="component" value="Unassembled WGS sequence"/>
</dbReference>
<evidence type="ECO:0000313" key="2">
    <source>
        <dbReference type="Proteomes" id="UP000535890"/>
    </source>
</evidence>
<name>A0A7Y9DS96_9PSEU</name>